<protein>
    <submittedName>
        <fullName evidence="2">Uncharacterized protein</fullName>
    </submittedName>
</protein>
<feature type="chain" id="PRO_5019135817" evidence="1">
    <location>
        <begin position="23"/>
        <end position="260"/>
    </location>
</feature>
<proteinExistence type="predicted"/>
<organism evidence="2 3">
    <name type="scientific">Protopolystoma xenopodis</name>
    <dbReference type="NCBI Taxonomy" id="117903"/>
    <lineage>
        <taxon>Eukaryota</taxon>
        <taxon>Metazoa</taxon>
        <taxon>Spiralia</taxon>
        <taxon>Lophotrochozoa</taxon>
        <taxon>Platyhelminthes</taxon>
        <taxon>Monogenea</taxon>
        <taxon>Polyopisthocotylea</taxon>
        <taxon>Polystomatidea</taxon>
        <taxon>Polystomatidae</taxon>
        <taxon>Protopolystoma</taxon>
    </lineage>
</organism>
<accession>A0A448WYW9</accession>
<gene>
    <name evidence="2" type="ORF">PXEA_LOCUS17295</name>
</gene>
<keyword evidence="3" id="KW-1185">Reference proteome</keyword>
<sequence length="260" mass="28692">MRYFPNIYYFFLTYLLLQPSDTQDDNIHEFSDFPALGLSYRRGLRQSLFPDASTPTSAIANDLEGPSWLKLLALNLRLSDQPPTESPKCCNFFSSRRDPMMANAQMSCLCQFPMLPIPYWQSGLAQLLAARMRVSLYSPAGGDADSLSDRVRQLGGLQVVQVVLGELDDLLTTVLLTGLSGESNHGPSSTEEVQAGASSFRFGGLCRISVNLRDMLTSGQRILDAFSASGFCCCLSLPMHENSKKDQETESVSMGFFPIK</sequence>
<evidence type="ECO:0000313" key="2">
    <source>
        <dbReference type="EMBL" id="VEL23855.1"/>
    </source>
</evidence>
<name>A0A448WYW9_9PLAT</name>
<reference evidence="2" key="1">
    <citation type="submission" date="2018-11" db="EMBL/GenBank/DDBJ databases">
        <authorList>
            <consortium name="Pathogen Informatics"/>
        </authorList>
    </citation>
    <scope>NUCLEOTIDE SEQUENCE</scope>
</reference>
<feature type="signal peptide" evidence="1">
    <location>
        <begin position="1"/>
        <end position="22"/>
    </location>
</feature>
<dbReference type="EMBL" id="CAAALY010064391">
    <property type="protein sequence ID" value="VEL23855.1"/>
    <property type="molecule type" value="Genomic_DNA"/>
</dbReference>
<dbReference type="AlphaFoldDB" id="A0A448WYW9"/>
<keyword evidence="1" id="KW-0732">Signal</keyword>
<dbReference type="Proteomes" id="UP000784294">
    <property type="component" value="Unassembled WGS sequence"/>
</dbReference>
<evidence type="ECO:0000256" key="1">
    <source>
        <dbReference type="SAM" id="SignalP"/>
    </source>
</evidence>
<evidence type="ECO:0000313" key="3">
    <source>
        <dbReference type="Proteomes" id="UP000784294"/>
    </source>
</evidence>
<comment type="caution">
    <text evidence="2">The sequence shown here is derived from an EMBL/GenBank/DDBJ whole genome shotgun (WGS) entry which is preliminary data.</text>
</comment>